<keyword evidence="3" id="KW-1185">Reference proteome</keyword>
<gene>
    <name evidence="2" type="ORF">OS493_038115</name>
</gene>
<evidence type="ECO:0000256" key="1">
    <source>
        <dbReference type="SAM" id="MobiDB-lite"/>
    </source>
</evidence>
<evidence type="ECO:0000313" key="2">
    <source>
        <dbReference type="EMBL" id="KAJ7318265.1"/>
    </source>
</evidence>
<dbReference type="Proteomes" id="UP001163046">
    <property type="component" value="Unassembled WGS sequence"/>
</dbReference>
<feature type="compositionally biased region" description="Polar residues" evidence="1">
    <location>
        <begin position="43"/>
        <end position="57"/>
    </location>
</feature>
<organism evidence="2 3">
    <name type="scientific">Desmophyllum pertusum</name>
    <dbReference type="NCBI Taxonomy" id="174260"/>
    <lineage>
        <taxon>Eukaryota</taxon>
        <taxon>Metazoa</taxon>
        <taxon>Cnidaria</taxon>
        <taxon>Anthozoa</taxon>
        <taxon>Hexacorallia</taxon>
        <taxon>Scleractinia</taxon>
        <taxon>Caryophylliina</taxon>
        <taxon>Caryophylliidae</taxon>
        <taxon>Desmophyllum</taxon>
    </lineage>
</organism>
<feature type="region of interest" description="Disordered" evidence="1">
    <location>
        <begin position="43"/>
        <end position="62"/>
    </location>
</feature>
<reference evidence="2" key="1">
    <citation type="submission" date="2023-01" db="EMBL/GenBank/DDBJ databases">
        <title>Genome assembly of the deep-sea coral Lophelia pertusa.</title>
        <authorList>
            <person name="Herrera S."/>
            <person name="Cordes E."/>
        </authorList>
    </citation>
    <scope>NUCLEOTIDE SEQUENCE</scope>
    <source>
        <strain evidence="2">USNM1676648</strain>
        <tissue evidence="2">Polyp</tissue>
    </source>
</reference>
<protein>
    <submittedName>
        <fullName evidence="2">Uncharacterized protein</fullName>
    </submittedName>
</protein>
<sequence>MVSEVCYEPEYQAFHSETQKLGHGYMEYCIVSSMTWSQKITASSETENGTRINPVSTRDQKRHGVFQESDHLQDINYRSTERIVPLLR</sequence>
<name>A0A9W9YA77_9CNID</name>
<comment type="caution">
    <text evidence="2">The sequence shown here is derived from an EMBL/GenBank/DDBJ whole genome shotgun (WGS) entry which is preliminary data.</text>
</comment>
<accession>A0A9W9YA77</accession>
<proteinExistence type="predicted"/>
<dbReference type="EMBL" id="MU827862">
    <property type="protein sequence ID" value="KAJ7318265.1"/>
    <property type="molecule type" value="Genomic_DNA"/>
</dbReference>
<evidence type="ECO:0000313" key="3">
    <source>
        <dbReference type="Proteomes" id="UP001163046"/>
    </source>
</evidence>
<dbReference type="AlphaFoldDB" id="A0A9W9YA77"/>